<gene>
    <name evidence="2" type="ORF">PEDI_02510</name>
</gene>
<sequence length="434" mass="49707">MKFKFILVLTLSMVWGASFAQSGWNWPAGQEELAQEKNVIYTDNLKAKNYAACQEPLLWLMVNAPDLNKSLYQNAAKIYDALATKEKDPARKKQLQDSALRSYDLRIQYFGQKALVLDRKAYYAYKYFKDSPEEYPGLVKLYQEVISLKGNKTMDRNCFGYFDIVRRYRSQDESAFTDEEVLAIYDEIDGILTAQMKTSKKPEEVEKIKDLVDQLLPQIIDVDCDFIANNLGPKLQQDPQNIDLARQIFKLSYAGQCMDLPVFLAATKIIYEQEPSFGMAKLIAVKEKQNGNYENAMKFFYLAEEQAEDAEKQADMKLEIAGIHEKQKNLSQARKMAMEAVALNPAKVEAYTFVGNLYFGSFERCRQNQNKVKDRAVFIAAYEMYAKAGNKSGMANAKSQFPNMEDIFTYDLNVGDPVNIGCWINKTVQVQKRD</sequence>
<dbReference type="SUPFAM" id="SSF48452">
    <property type="entry name" value="TPR-like"/>
    <property type="match status" value="1"/>
</dbReference>
<reference evidence="2 3" key="1">
    <citation type="submission" date="2021-12" db="EMBL/GenBank/DDBJ databases">
        <title>Genome sequencing of bacteria with rrn-lacking chromosome and rrn-plasmid.</title>
        <authorList>
            <person name="Anda M."/>
            <person name="Iwasaki W."/>
        </authorList>
    </citation>
    <scope>NUCLEOTIDE SEQUENCE [LARGE SCALE GENOMIC DNA]</scope>
    <source>
        <strain evidence="2 3">NBRC 15940</strain>
    </source>
</reference>
<evidence type="ECO:0000313" key="3">
    <source>
        <dbReference type="Proteomes" id="UP001310022"/>
    </source>
</evidence>
<dbReference type="Proteomes" id="UP001310022">
    <property type="component" value="Unassembled WGS sequence"/>
</dbReference>
<evidence type="ECO:0000313" key="2">
    <source>
        <dbReference type="EMBL" id="GJM59699.1"/>
    </source>
</evidence>
<dbReference type="EMBL" id="BQKE01000001">
    <property type="protein sequence ID" value="GJM59699.1"/>
    <property type="molecule type" value="Genomic_DNA"/>
</dbReference>
<organism evidence="2 3">
    <name type="scientific">Persicobacter diffluens</name>
    <dbReference type="NCBI Taxonomy" id="981"/>
    <lineage>
        <taxon>Bacteria</taxon>
        <taxon>Pseudomonadati</taxon>
        <taxon>Bacteroidota</taxon>
        <taxon>Cytophagia</taxon>
        <taxon>Cytophagales</taxon>
        <taxon>Persicobacteraceae</taxon>
        <taxon>Persicobacter</taxon>
    </lineage>
</organism>
<proteinExistence type="predicted"/>
<dbReference type="RefSeq" id="WP_338235677.1">
    <property type="nucleotide sequence ID" value="NZ_BQKE01000001.1"/>
</dbReference>
<evidence type="ECO:0000256" key="1">
    <source>
        <dbReference type="SAM" id="SignalP"/>
    </source>
</evidence>
<keyword evidence="1" id="KW-0732">Signal</keyword>
<feature type="signal peptide" evidence="1">
    <location>
        <begin position="1"/>
        <end position="20"/>
    </location>
</feature>
<accession>A0AAN4VT86</accession>
<protein>
    <recommendedName>
        <fullName evidence="4">Tetratricopeptide repeat protein</fullName>
    </recommendedName>
</protein>
<dbReference type="Gene3D" id="1.25.40.10">
    <property type="entry name" value="Tetratricopeptide repeat domain"/>
    <property type="match status" value="1"/>
</dbReference>
<feature type="chain" id="PRO_5043026576" description="Tetratricopeptide repeat protein" evidence="1">
    <location>
        <begin position="21"/>
        <end position="434"/>
    </location>
</feature>
<comment type="caution">
    <text evidence="2">The sequence shown here is derived from an EMBL/GenBank/DDBJ whole genome shotgun (WGS) entry which is preliminary data.</text>
</comment>
<dbReference type="AlphaFoldDB" id="A0AAN4VT86"/>
<dbReference type="InterPro" id="IPR011990">
    <property type="entry name" value="TPR-like_helical_dom_sf"/>
</dbReference>
<keyword evidence="3" id="KW-1185">Reference proteome</keyword>
<name>A0AAN4VT86_9BACT</name>
<evidence type="ECO:0008006" key="4">
    <source>
        <dbReference type="Google" id="ProtNLM"/>
    </source>
</evidence>